<comment type="similarity">
    <text evidence="3 10">Belongs to the BPG-independent phosphoglycerate mutase family.</text>
</comment>
<keyword evidence="5 10" id="KW-0479">Metal-binding</keyword>
<gene>
    <name evidence="10" type="primary">gpmI</name>
    <name evidence="16" type="ORF">CEE37_11710</name>
</gene>
<evidence type="ECO:0000256" key="12">
    <source>
        <dbReference type="PIRSR" id="PIRSR001492-2"/>
    </source>
</evidence>
<comment type="subunit">
    <text evidence="10">Monomer.</text>
</comment>
<keyword evidence="8 10" id="KW-0413">Isomerase</keyword>
<dbReference type="PIRSF" id="PIRSF001492">
    <property type="entry name" value="IPGAM"/>
    <property type="match status" value="1"/>
</dbReference>
<dbReference type="GO" id="GO:0006007">
    <property type="term" value="P:glucose catabolic process"/>
    <property type="evidence" value="ECO:0007669"/>
    <property type="project" value="InterPro"/>
</dbReference>
<comment type="caution">
    <text evidence="16">The sequence shown here is derived from an EMBL/GenBank/DDBJ whole genome shotgun (WGS) entry which is preliminary data.</text>
</comment>
<accession>A0A532UVY2</accession>
<feature type="binding site" evidence="10 12">
    <location>
        <position position="188"/>
    </location>
    <ligand>
        <name>substrate</name>
    </ligand>
</feature>
<feature type="binding site" evidence="10 13">
    <location>
        <position position="65"/>
    </location>
    <ligand>
        <name>Mn(2+)</name>
        <dbReference type="ChEBI" id="CHEBI:29035"/>
        <label>2</label>
    </ligand>
</feature>
<evidence type="ECO:0000256" key="2">
    <source>
        <dbReference type="ARBA" id="ARBA00004798"/>
    </source>
</evidence>
<dbReference type="PANTHER" id="PTHR31637">
    <property type="entry name" value="2,3-BISPHOSPHOGLYCERATE-INDEPENDENT PHOSPHOGLYCERATE MUTASE"/>
    <property type="match status" value="1"/>
</dbReference>
<keyword evidence="6 10" id="KW-0324">Glycolysis</keyword>
<evidence type="ECO:0000259" key="14">
    <source>
        <dbReference type="Pfam" id="PF01676"/>
    </source>
</evidence>
<evidence type="ECO:0000256" key="6">
    <source>
        <dbReference type="ARBA" id="ARBA00023152"/>
    </source>
</evidence>
<dbReference type="UniPathway" id="UPA00109">
    <property type="reaction ID" value="UER00186"/>
</dbReference>
<comment type="pathway">
    <text evidence="2 10">Carbohydrate degradation; glycolysis; pyruvate from D-glyceraldehyde 3-phosphate: step 3/5.</text>
</comment>
<dbReference type="SUPFAM" id="SSF64158">
    <property type="entry name" value="2,3-Bisphosphoglycerate-independent phosphoglycerate mutase, substrate-binding domain"/>
    <property type="match status" value="1"/>
</dbReference>
<dbReference type="Proteomes" id="UP000319619">
    <property type="component" value="Unassembled WGS sequence"/>
</dbReference>
<reference evidence="16 17" key="1">
    <citation type="submission" date="2017-06" db="EMBL/GenBank/DDBJ databases">
        <title>Novel microbial phyla capable of carbon fixation and sulfur reduction in deep-sea sediments.</title>
        <authorList>
            <person name="Huang J."/>
            <person name="Baker B."/>
            <person name="Wang Y."/>
        </authorList>
    </citation>
    <scope>NUCLEOTIDE SEQUENCE [LARGE SCALE GENOMIC DNA]</scope>
    <source>
        <strain evidence="16">B3_LCP</strain>
    </source>
</reference>
<dbReference type="GO" id="GO:0004619">
    <property type="term" value="F:phosphoglycerate mutase activity"/>
    <property type="evidence" value="ECO:0007669"/>
    <property type="project" value="UniProtKB-UniRule"/>
</dbReference>
<comment type="catalytic activity">
    <reaction evidence="1 10">
        <text>(2R)-2-phosphoglycerate = (2R)-3-phosphoglycerate</text>
        <dbReference type="Rhea" id="RHEA:15901"/>
        <dbReference type="ChEBI" id="CHEBI:58272"/>
        <dbReference type="ChEBI" id="CHEBI:58289"/>
        <dbReference type="EC" id="5.4.2.12"/>
    </reaction>
</comment>
<dbReference type="Pfam" id="PF01676">
    <property type="entry name" value="Metalloenzyme"/>
    <property type="match status" value="1"/>
</dbReference>
<dbReference type="GO" id="GO:0030145">
    <property type="term" value="F:manganese ion binding"/>
    <property type="evidence" value="ECO:0007669"/>
    <property type="project" value="UniProtKB-UniRule"/>
</dbReference>
<evidence type="ECO:0000256" key="13">
    <source>
        <dbReference type="PIRSR" id="PIRSR001492-3"/>
    </source>
</evidence>
<feature type="binding site" evidence="10 12">
    <location>
        <begin position="156"/>
        <end position="157"/>
    </location>
    <ligand>
        <name>substrate</name>
    </ligand>
</feature>
<feature type="binding site" evidence="10 13">
    <location>
        <position position="462"/>
    </location>
    <ligand>
        <name>Mn(2+)</name>
        <dbReference type="ChEBI" id="CHEBI:29035"/>
        <label>1</label>
    </ligand>
</feature>
<evidence type="ECO:0000256" key="11">
    <source>
        <dbReference type="PIRSR" id="PIRSR001492-1"/>
    </source>
</evidence>
<name>A0A532UVY2_UNCL8</name>
<feature type="binding site" evidence="10 12">
    <location>
        <position position="194"/>
    </location>
    <ligand>
        <name>substrate</name>
    </ligand>
</feature>
<dbReference type="FunFam" id="3.40.1450.10:FF:000001">
    <property type="entry name" value="2,3-bisphosphoglycerate-independent phosphoglycerate mutase"/>
    <property type="match status" value="1"/>
</dbReference>
<comment type="function">
    <text evidence="10">Catalyzes the interconversion of 2-phosphoglycerate and 3-phosphoglycerate.</text>
</comment>
<evidence type="ECO:0000256" key="7">
    <source>
        <dbReference type="ARBA" id="ARBA00023211"/>
    </source>
</evidence>
<dbReference type="SUPFAM" id="SSF53649">
    <property type="entry name" value="Alkaline phosphatase-like"/>
    <property type="match status" value="1"/>
</dbReference>
<dbReference type="GO" id="GO:0005829">
    <property type="term" value="C:cytosol"/>
    <property type="evidence" value="ECO:0007669"/>
    <property type="project" value="TreeGrafter"/>
</dbReference>
<dbReference type="Gene3D" id="3.40.1450.10">
    <property type="entry name" value="BPG-independent phosphoglycerate mutase, domain B"/>
    <property type="match status" value="1"/>
</dbReference>
<feature type="binding site" evidence="10 12">
    <location>
        <position position="335"/>
    </location>
    <ligand>
        <name>substrate</name>
    </ligand>
</feature>
<evidence type="ECO:0000256" key="4">
    <source>
        <dbReference type="ARBA" id="ARBA00012026"/>
    </source>
</evidence>
<comment type="cofactor">
    <cofactor evidence="10">
        <name>Mn(2+)</name>
        <dbReference type="ChEBI" id="CHEBI:29035"/>
    </cofactor>
    <text evidence="10">Binds 2 manganese ions per subunit.</text>
</comment>
<feature type="binding site" evidence="10 13">
    <location>
        <position position="402"/>
    </location>
    <ligand>
        <name>Mn(2+)</name>
        <dbReference type="ChEBI" id="CHEBI:29035"/>
        <label>1</label>
    </ligand>
</feature>
<evidence type="ECO:0000256" key="8">
    <source>
        <dbReference type="ARBA" id="ARBA00023235"/>
    </source>
</evidence>
<dbReference type="NCBIfam" id="TIGR01307">
    <property type="entry name" value="pgm_bpd_ind"/>
    <property type="match status" value="1"/>
</dbReference>
<protein>
    <recommendedName>
        <fullName evidence="9 10">2,3-bisphosphoglycerate-independent phosphoglycerate mutase</fullName>
        <shortName evidence="10">BPG-independent PGAM</shortName>
        <shortName evidence="10">Phosphoglyceromutase</shortName>
        <shortName evidence="10">iPGM</shortName>
        <ecNumber evidence="4 10">5.4.2.12</ecNumber>
    </recommendedName>
</protein>
<dbReference type="InterPro" id="IPR005995">
    <property type="entry name" value="Pgm_bpd_ind"/>
</dbReference>
<feature type="binding site" evidence="10 13">
    <location>
        <position position="13"/>
    </location>
    <ligand>
        <name>Mn(2+)</name>
        <dbReference type="ChEBI" id="CHEBI:29035"/>
        <label>2</label>
    </ligand>
</feature>
<dbReference type="EMBL" id="NJBN01000008">
    <property type="protein sequence ID" value="TKJ39081.1"/>
    <property type="molecule type" value="Genomic_DNA"/>
</dbReference>
<evidence type="ECO:0000313" key="16">
    <source>
        <dbReference type="EMBL" id="TKJ39081.1"/>
    </source>
</evidence>
<dbReference type="CDD" id="cd16010">
    <property type="entry name" value="iPGM"/>
    <property type="match status" value="1"/>
</dbReference>
<dbReference type="InterPro" id="IPR011258">
    <property type="entry name" value="BPG-indep_PGM_N"/>
</dbReference>
<dbReference type="InterPro" id="IPR006124">
    <property type="entry name" value="Metalloenzyme"/>
</dbReference>
<keyword evidence="7 10" id="KW-0464">Manganese</keyword>
<feature type="binding site" evidence="10 13">
    <location>
        <position position="444"/>
    </location>
    <ligand>
        <name>Mn(2+)</name>
        <dbReference type="ChEBI" id="CHEBI:29035"/>
        <label>2</label>
    </ligand>
</feature>
<evidence type="ECO:0000256" key="1">
    <source>
        <dbReference type="ARBA" id="ARBA00000370"/>
    </source>
</evidence>
<feature type="domain" description="Metalloenzyme" evidence="14">
    <location>
        <begin position="6"/>
        <end position="500"/>
    </location>
</feature>
<sequence>MLRRDKVILVIMDGLGLSPSENSDGNAFKLADTPHLDKIFAAYPLCKVEASGRAVGLPAGQMGNSEVGHQNIGAGRVVYQDITRIDLAVERGEFDTNSALHEAFDYAAQRDVTLHLIGLVSDGGVHSSLNHLEAIISAANSKGVKRLTIHALMDGRDTPPHSGIDHIRRVASYCEKVGTGSIGSVMGRYYAMDRDNRWERVERAYNALVKGKGHIFDDPVTAMQASYDKDITDEFVEPSIIQNNGEMSPRICDKDAVIFFNFRADRAREISRALTEPGFREFPVEPMNLHYTTMTRYHQDFPFPVLFLPQTLSNILGEIVSDVGLKQLRIAETEKYAHVTFFFNGGEERVFDGEDRILIPSPRVATYDLQPEMSQPEVTDRAVEAIAGEKYNLIVLNYANPDMVGHTGIVPAAIKAVEAVDNGVWQVMRAAFAHHYAMILTADHGNCEQMIDPADGGPHTAHTTNPVPCLIMDKRANVCLRPEAALCDIAPTILDILGMAQPPEMEGQSILDSGG</sequence>
<feature type="binding site" evidence="10 12">
    <location>
        <begin position="263"/>
        <end position="266"/>
    </location>
    <ligand>
        <name>substrate</name>
    </ligand>
</feature>
<dbReference type="InterPro" id="IPR017850">
    <property type="entry name" value="Alkaline_phosphatase_core_sf"/>
</dbReference>
<dbReference type="InterPro" id="IPR036646">
    <property type="entry name" value="PGAM_B_sf"/>
</dbReference>
<dbReference type="Gene3D" id="3.40.720.10">
    <property type="entry name" value="Alkaline Phosphatase, subunit A"/>
    <property type="match status" value="1"/>
</dbReference>
<feature type="domain" description="BPG-independent PGAM N-terminal" evidence="15">
    <location>
        <begin position="85"/>
        <end position="298"/>
    </location>
</feature>
<evidence type="ECO:0000256" key="3">
    <source>
        <dbReference type="ARBA" id="ARBA00008819"/>
    </source>
</evidence>
<feature type="binding site" evidence="10 13">
    <location>
        <position position="443"/>
    </location>
    <ligand>
        <name>Mn(2+)</name>
        <dbReference type="ChEBI" id="CHEBI:29035"/>
        <label>2</label>
    </ligand>
</feature>
<dbReference type="PANTHER" id="PTHR31637:SF0">
    <property type="entry name" value="2,3-BISPHOSPHOGLYCERATE-INDEPENDENT PHOSPHOGLYCERATE MUTASE"/>
    <property type="match status" value="1"/>
</dbReference>
<organism evidence="16 17">
    <name type="scientific">candidate division LCP-89 bacterium B3_LCP</name>
    <dbReference type="NCBI Taxonomy" id="2012998"/>
    <lineage>
        <taxon>Bacteria</taxon>
        <taxon>Pseudomonadati</taxon>
        <taxon>Bacteria division LCP-89</taxon>
    </lineage>
</organism>
<dbReference type="HAMAP" id="MF_01038">
    <property type="entry name" value="GpmI"/>
    <property type="match status" value="1"/>
</dbReference>
<evidence type="ECO:0000313" key="17">
    <source>
        <dbReference type="Proteomes" id="UP000319619"/>
    </source>
</evidence>
<proteinExistence type="inferred from homology"/>
<dbReference type="EC" id="5.4.2.12" evidence="4 10"/>
<dbReference type="AlphaFoldDB" id="A0A532UVY2"/>
<evidence type="ECO:0000256" key="10">
    <source>
        <dbReference type="HAMAP-Rule" id="MF_01038"/>
    </source>
</evidence>
<evidence type="ECO:0000259" key="15">
    <source>
        <dbReference type="Pfam" id="PF06415"/>
    </source>
</evidence>
<feature type="binding site" evidence="10 13">
    <location>
        <position position="406"/>
    </location>
    <ligand>
        <name>Mn(2+)</name>
        <dbReference type="ChEBI" id="CHEBI:29035"/>
        <label>1</label>
    </ligand>
</feature>
<dbReference type="GO" id="GO:0006096">
    <property type="term" value="P:glycolytic process"/>
    <property type="evidence" value="ECO:0007669"/>
    <property type="project" value="UniProtKB-UniRule"/>
</dbReference>
<evidence type="ECO:0000256" key="9">
    <source>
        <dbReference type="ARBA" id="ARBA00071648"/>
    </source>
</evidence>
<dbReference type="Pfam" id="PF06415">
    <property type="entry name" value="iPGM_N"/>
    <property type="match status" value="1"/>
</dbReference>
<feature type="active site" description="Phosphoserine intermediate" evidence="10 11">
    <location>
        <position position="65"/>
    </location>
</feature>
<feature type="binding site" evidence="10 12">
    <location>
        <position position="126"/>
    </location>
    <ligand>
        <name>substrate</name>
    </ligand>
</feature>
<evidence type="ECO:0000256" key="5">
    <source>
        <dbReference type="ARBA" id="ARBA00022723"/>
    </source>
</evidence>